<name>A0ABP9TNR2_9MICC</name>
<dbReference type="PANTHER" id="PTHR33885">
    <property type="entry name" value="PHAGE SHOCK PROTEIN C"/>
    <property type="match status" value="1"/>
</dbReference>
<evidence type="ECO:0000256" key="2">
    <source>
        <dbReference type="ARBA" id="ARBA00022475"/>
    </source>
</evidence>
<protein>
    <recommendedName>
        <fullName evidence="7">Phage shock protein PspC N-terminal domain-containing protein</fullName>
    </recommendedName>
</protein>
<dbReference type="InterPro" id="IPR052027">
    <property type="entry name" value="PspC"/>
</dbReference>
<evidence type="ECO:0000256" key="6">
    <source>
        <dbReference type="SAM" id="Phobius"/>
    </source>
</evidence>
<feature type="domain" description="Phage shock protein PspC N-terminal" evidence="7">
    <location>
        <begin position="20"/>
        <end position="72"/>
    </location>
</feature>
<evidence type="ECO:0000313" key="9">
    <source>
        <dbReference type="Proteomes" id="UP001501257"/>
    </source>
</evidence>
<sequence>MKDFDTMDTFFNSLRSIPFRRGPKRLAGGVAGGIAEKFGWDVTLVRICVLLSFLLPVLGLGAYIVAWLLLPAQDDSIPLQKMIRAVS</sequence>
<keyword evidence="4 6" id="KW-1133">Transmembrane helix</keyword>
<dbReference type="PANTHER" id="PTHR33885:SF3">
    <property type="entry name" value="PHAGE SHOCK PROTEIN C"/>
    <property type="match status" value="1"/>
</dbReference>
<keyword evidence="3 6" id="KW-0812">Transmembrane</keyword>
<keyword evidence="9" id="KW-1185">Reference proteome</keyword>
<proteinExistence type="predicted"/>
<feature type="transmembrane region" description="Helical" evidence="6">
    <location>
        <begin position="44"/>
        <end position="70"/>
    </location>
</feature>
<comment type="subcellular location">
    <subcellularLocation>
        <location evidence="1">Cell membrane</location>
        <topology evidence="1">Single-pass membrane protein</topology>
    </subcellularLocation>
</comment>
<reference evidence="9" key="1">
    <citation type="journal article" date="2019" name="Int. J. Syst. Evol. Microbiol.">
        <title>The Global Catalogue of Microorganisms (GCM) 10K type strain sequencing project: providing services to taxonomists for standard genome sequencing and annotation.</title>
        <authorList>
            <consortium name="The Broad Institute Genomics Platform"/>
            <consortium name="The Broad Institute Genome Sequencing Center for Infectious Disease"/>
            <person name="Wu L."/>
            <person name="Ma J."/>
        </authorList>
    </citation>
    <scope>NUCLEOTIDE SEQUENCE [LARGE SCALE GENOMIC DNA]</scope>
    <source>
        <strain evidence="9">JCM 18952</strain>
    </source>
</reference>
<evidence type="ECO:0000313" key="8">
    <source>
        <dbReference type="EMBL" id="GAA5227868.1"/>
    </source>
</evidence>
<accession>A0ABP9TNR2</accession>
<dbReference type="Pfam" id="PF04024">
    <property type="entry name" value="PspC"/>
    <property type="match status" value="1"/>
</dbReference>
<evidence type="ECO:0000256" key="1">
    <source>
        <dbReference type="ARBA" id="ARBA00004162"/>
    </source>
</evidence>
<keyword evidence="2" id="KW-1003">Cell membrane</keyword>
<dbReference type="EMBL" id="BAABLK010000034">
    <property type="protein sequence ID" value="GAA5227868.1"/>
    <property type="molecule type" value="Genomic_DNA"/>
</dbReference>
<dbReference type="RefSeq" id="WP_425571778.1">
    <property type="nucleotide sequence ID" value="NZ_BAABLK010000034.1"/>
</dbReference>
<dbReference type="InterPro" id="IPR007168">
    <property type="entry name" value="Phageshock_PspC_N"/>
</dbReference>
<evidence type="ECO:0000256" key="3">
    <source>
        <dbReference type="ARBA" id="ARBA00022692"/>
    </source>
</evidence>
<evidence type="ECO:0000259" key="7">
    <source>
        <dbReference type="Pfam" id="PF04024"/>
    </source>
</evidence>
<evidence type="ECO:0000256" key="5">
    <source>
        <dbReference type="ARBA" id="ARBA00023136"/>
    </source>
</evidence>
<comment type="caution">
    <text evidence="8">The sequence shown here is derived from an EMBL/GenBank/DDBJ whole genome shotgun (WGS) entry which is preliminary data.</text>
</comment>
<gene>
    <name evidence="8" type="ORF">GCM10025778_24010</name>
</gene>
<dbReference type="Proteomes" id="UP001501257">
    <property type="component" value="Unassembled WGS sequence"/>
</dbReference>
<evidence type="ECO:0000256" key="4">
    <source>
        <dbReference type="ARBA" id="ARBA00022989"/>
    </source>
</evidence>
<keyword evidence="5 6" id="KW-0472">Membrane</keyword>
<organism evidence="8 9">
    <name type="scientific">Paeniglutamicibacter antarcticus</name>
    <dbReference type="NCBI Taxonomy" id="494023"/>
    <lineage>
        <taxon>Bacteria</taxon>
        <taxon>Bacillati</taxon>
        <taxon>Actinomycetota</taxon>
        <taxon>Actinomycetes</taxon>
        <taxon>Micrococcales</taxon>
        <taxon>Micrococcaceae</taxon>
        <taxon>Paeniglutamicibacter</taxon>
    </lineage>
</organism>